<evidence type="ECO:0000259" key="1">
    <source>
        <dbReference type="Pfam" id="PF06985"/>
    </source>
</evidence>
<sequence length="606" mass="69159">MSPAYRTLNSEAHEIRLLKLLPDESDFQSPIRCELLYRFLDDIEEYEALTYFWGDINEDPQTVDIDGGHSIVITKNLEIALRHLRRPKDPRILWVDALCINQGDVLERNHQVTLMKDIYSRCSRDIAWLGPRQWEKEDQTEVIKQGVDLMHKISLKDLANVDDIYRRAVDTEADSSGHTSGGEWVMNYKHRIALEALFDTPMVWQRVWVMQELACAPNITLTYGRETLDWSVVAAFLGDQPYADAFHMAGGHGSLYSVVNSLMTGPQTIMHQRGIMRDGYHASLLDVLARFKNVYSTDPRDKIYGLLGLVTEKHGIRVDYSKPPRDLFAEVTLHLISSLANLDIICQNPWSVDTEEARADLSSWVADFADEINIGVDADTHYSRLLFAQRSIFSAGRPNCAVPVPTQTNEEGRHQICLNGTIVGKLGPVFHDLCHDKDNWDWVYFQPGAWMRVYFGPDGLPDSAVYASGEEPAIKAFWRTLVMDCSAYPMKRLDPDYIANSHDDWVSVLRDSIWPDSSASVDDPSETDEYEEEKKAGRKRFAKLKAYYMWDRNRKDWTFCVAENGLSVVFFPSLTTPLGRNRELINIVTGILWSGGTQEREMSSPF</sequence>
<dbReference type="EMBL" id="JAUEPO010000001">
    <property type="protein sequence ID" value="KAK3336545.1"/>
    <property type="molecule type" value="Genomic_DNA"/>
</dbReference>
<dbReference type="Proteomes" id="UP001286456">
    <property type="component" value="Unassembled WGS sequence"/>
</dbReference>
<reference evidence="2" key="1">
    <citation type="journal article" date="2023" name="Mol. Phylogenet. Evol.">
        <title>Genome-scale phylogeny and comparative genomics of the fungal order Sordariales.</title>
        <authorList>
            <person name="Hensen N."/>
            <person name="Bonometti L."/>
            <person name="Westerberg I."/>
            <person name="Brannstrom I.O."/>
            <person name="Guillou S."/>
            <person name="Cros-Aarteil S."/>
            <person name="Calhoun S."/>
            <person name="Haridas S."/>
            <person name="Kuo A."/>
            <person name="Mondo S."/>
            <person name="Pangilinan J."/>
            <person name="Riley R."/>
            <person name="LaButti K."/>
            <person name="Andreopoulos B."/>
            <person name="Lipzen A."/>
            <person name="Chen C."/>
            <person name="Yan M."/>
            <person name="Daum C."/>
            <person name="Ng V."/>
            <person name="Clum A."/>
            <person name="Steindorff A."/>
            <person name="Ohm R.A."/>
            <person name="Martin F."/>
            <person name="Silar P."/>
            <person name="Natvig D.O."/>
            <person name="Lalanne C."/>
            <person name="Gautier V."/>
            <person name="Ament-Velasquez S.L."/>
            <person name="Kruys A."/>
            <person name="Hutchinson M.I."/>
            <person name="Powell A.J."/>
            <person name="Barry K."/>
            <person name="Miller A.N."/>
            <person name="Grigoriev I.V."/>
            <person name="Debuchy R."/>
            <person name="Gladieux P."/>
            <person name="Hiltunen Thoren M."/>
            <person name="Johannesson H."/>
        </authorList>
    </citation>
    <scope>NUCLEOTIDE SEQUENCE</scope>
    <source>
        <strain evidence="2">SMH4131-1</strain>
    </source>
</reference>
<reference evidence="2" key="2">
    <citation type="submission" date="2023-06" db="EMBL/GenBank/DDBJ databases">
        <authorList>
            <consortium name="Lawrence Berkeley National Laboratory"/>
            <person name="Haridas S."/>
            <person name="Hensen N."/>
            <person name="Bonometti L."/>
            <person name="Westerberg I."/>
            <person name="Brannstrom I.O."/>
            <person name="Guillou S."/>
            <person name="Cros-Aarteil S."/>
            <person name="Calhoun S."/>
            <person name="Kuo A."/>
            <person name="Mondo S."/>
            <person name="Pangilinan J."/>
            <person name="Riley R."/>
            <person name="Labutti K."/>
            <person name="Andreopoulos B."/>
            <person name="Lipzen A."/>
            <person name="Chen C."/>
            <person name="Yanf M."/>
            <person name="Daum C."/>
            <person name="Ng V."/>
            <person name="Clum A."/>
            <person name="Steindorff A."/>
            <person name="Ohm R."/>
            <person name="Martin F."/>
            <person name="Silar P."/>
            <person name="Natvig D."/>
            <person name="Lalanne C."/>
            <person name="Gautier V."/>
            <person name="Ament-Velasquez S.L."/>
            <person name="Kruys A."/>
            <person name="Hutchinson M.I."/>
            <person name="Powell A.J."/>
            <person name="Barry K."/>
            <person name="Miller A.N."/>
            <person name="Grigoriev I.V."/>
            <person name="Debuchy R."/>
            <person name="Gladieux P."/>
            <person name="Thoren M.H."/>
            <person name="Johannesson H."/>
        </authorList>
    </citation>
    <scope>NUCLEOTIDE SEQUENCE</scope>
    <source>
        <strain evidence="2">SMH4131-1</strain>
    </source>
</reference>
<proteinExistence type="predicted"/>
<dbReference type="InterPro" id="IPR010730">
    <property type="entry name" value="HET"/>
</dbReference>
<protein>
    <submittedName>
        <fullName evidence="2">Heterokaryon incompatibility protein-domain-containing protein</fullName>
    </submittedName>
</protein>
<dbReference type="PANTHER" id="PTHR24148:SF73">
    <property type="entry name" value="HET DOMAIN PROTEIN (AFU_ORTHOLOGUE AFUA_8G01020)"/>
    <property type="match status" value="1"/>
</dbReference>
<gene>
    <name evidence="2" type="ORF">B0T19DRAFT_42343</name>
</gene>
<keyword evidence="3" id="KW-1185">Reference proteome</keyword>
<evidence type="ECO:0000313" key="3">
    <source>
        <dbReference type="Proteomes" id="UP001286456"/>
    </source>
</evidence>
<evidence type="ECO:0000313" key="2">
    <source>
        <dbReference type="EMBL" id="KAK3336545.1"/>
    </source>
</evidence>
<dbReference type="InterPro" id="IPR052895">
    <property type="entry name" value="HetReg/Transcr_Mod"/>
</dbReference>
<dbReference type="PANTHER" id="PTHR24148">
    <property type="entry name" value="ANKYRIN REPEAT DOMAIN-CONTAINING PROTEIN 39 HOMOLOG-RELATED"/>
    <property type="match status" value="1"/>
</dbReference>
<dbReference type="Pfam" id="PF06985">
    <property type="entry name" value="HET"/>
    <property type="match status" value="1"/>
</dbReference>
<name>A0AAE0MLH9_9PEZI</name>
<feature type="domain" description="Heterokaryon incompatibility" evidence="1">
    <location>
        <begin position="46"/>
        <end position="212"/>
    </location>
</feature>
<comment type="caution">
    <text evidence="2">The sequence shown here is derived from an EMBL/GenBank/DDBJ whole genome shotgun (WGS) entry which is preliminary data.</text>
</comment>
<dbReference type="AlphaFoldDB" id="A0AAE0MLH9"/>
<accession>A0AAE0MLH9</accession>
<organism evidence="2 3">
    <name type="scientific">Cercophora scortea</name>
    <dbReference type="NCBI Taxonomy" id="314031"/>
    <lineage>
        <taxon>Eukaryota</taxon>
        <taxon>Fungi</taxon>
        <taxon>Dikarya</taxon>
        <taxon>Ascomycota</taxon>
        <taxon>Pezizomycotina</taxon>
        <taxon>Sordariomycetes</taxon>
        <taxon>Sordariomycetidae</taxon>
        <taxon>Sordariales</taxon>
        <taxon>Lasiosphaeriaceae</taxon>
        <taxon>Cercophora</taxon>
    </lineage>
</organism>